<evidence type="ECO:0000259" key="1">
    <source>
        <dbReference type="Pfam" id="PF00534"/>
    </source>
</evidence>
<dbReference type="Pfam" id="PF00534">
    <property type="entry name" value="Glycos_transf_1"/>
    <property type="match status" value="1"/>
</dbReference>
<dbReference type="InterPro" id="IPR001296">
    <property type="entry name" value="Glyco_trans_1"/>
</dbReference>
<comment type="caution">
    <text evidence="2">The sequence shown here is derived from an EMBL/GenBank/DDBJ whole genome shotgun (WGS) entry which is preliminary data.</text>
</comment>
<reference evidence="3" key="1">
    <citation type="journal article" date="2019" name="Int. J. Syst. Evol. Microbiol.">
        <title>The Global Catalogue of Microorganisms (GCM) 10K type strain sequencing project: providing services to taxonomists for standard genome sequencing and annotation.</title>
        <authorList>
            <consortium name="The Broad Institute Genomics Platform"/>
            <consortium name="The Broad Institute Genome Sequencing Center for Infectious Disease"/>
            <person name="Wu L."/>
            <person name="Ma J."/>
        </authorList>
    </citation>
    <scope>NUCLEOTIDE SEQUENCE [LARGE SCALE GENOMIC DNA]</scope>
    <source>
        <strain evidence="3">CCUG 62215</strain>
    </source>
</reference>
<keyword evidence="3" id="KW-1185">Reference proteome</keyword>
<feature type="domain" description="Glycosyl transferase family 1" evidence="1">
    <location>
        <begin position="162"/>
        <end position="317"/>
    </location>
</feature>
<evidence type="ECO:0000313" key="2">
    <source>
        <dbReference type="EMBL" id="MFD1064157.1"/>
    </source>
</evidence>
<sequence>MTNLLYIGNNINNAKSNLSSIQVLGKKLEAEGYHLRYASSYTNKLLRLFDMAWSCIKNAQWADAVLIDTYSTQNFYYALVCSQICRIFRVSYIPILHGGNLPERLKHNRKLSKLIFNHSHINVSPSKYLKFEFEQLGYSNIECIPNTIQIENYPVIMKNFDNIRLLWVRSFSEIYNPKMAIYVLKRLKENGCDAQLCMVGPDADGSLATAKQLAKKWQIDVTFTGKLDKKNWIRLSENYNLFINTTNFDNLPISVIEAMALGFPIVSTNVGGLPYLISDKIDGLLVDKNDIEAMTKAIISVVNSSKLAHQLSKHARETAEQYDWEQIKHKWFSVFATL</sequence>
<accession>A0ABW3N938</accession>
<gene>
    <name evidence="2" type="ORF">ACFQ1Q_12940</name>
</gene>
<evidence type="ECO:0000313" key="3">
    <source>
        <dbReference type="Proteomes" id="UP001597013"/>
    </source>
</evidence>
<dbReference type="EC" id="2.4.-.-" evidence="2"/>
<dbReference type="Gene3D" id="3.40.50.2000">
    <property type="entry name" value="Glycogen Phosphorylase B"/>
    <property type="match status" value="2"/>
</dbReference>
<organism evidence="2 3">
    <name type="scientific">Winogradskyella litorisediminis</name>
    <dbReference type="NCBI Taxonomy" id="1156618"/>
    <lineage>
        <taxon>Bacteria</taxon>
        <taxon>Pseudomonadati</taxon>
        <taxon>Bacteroidota</taxon>
        <taxon>Flavobacteriia</taxon>
        <taxon>Flavobacteriales</taxon>
        <taxon>Flavobacteriaceae</taxon>
        <taxon>Winogradskyella</taxon>
    </lineage>
</organism>
<proteinExistence type="predicted"/>
<name>A0ABW3N938_9FLAO</name>
<dbReference type="EMBL" id="JBHTJL010000016">
    <property type="protein sequence ID" value="MFD1064157.1"/>
    <property type="molecule type" value="Genomic_DNA"/>
</dbReference>
<dbReference type="SUPFAM" id="SSF53756">
    <property type="entry name" value="UDP-Glycosyltransferase/glycogen phosphorylase"/>
    <property type="match status" value="1"/>
</dbReference>
<keyword evidence="2" id="KW-0328">Glycosyltransferase</keyword>
<dbReference type="GO" id="GO:0016757">
    <property type="term" value="F:glycosyltransferase activity"/>
    <property type="evidence" value="ECO:0007669"/>
    <property type="project" value="UniProtKB-KW"/>
</dbReference>
<dbReference type="RefSeq" id="WP_386132263.1">
    <property type="nucleotide sequence ID" value="NZ_JBHTJL010000016.1"/>
</dbReference>
<dbReference type="PANTHER" id="PTHR12526">
    <property type="entry name" value="GLYCOSYLTRANSFERASE"/>
    <property type="match status" value="1"/>
</dbReference>
<keyword evidence="2" id="KW-0808">Transferase</keyword>
<protein>
    <submittedName>
        <fullName evidence="2">Glycosyltransferase family 4 protein</fullName>
        <ecNumber evidence="2">2.4.-.-</ecNumber>
    </submittedName>
</protein>
<dbReference type="Proteomes" id="UP001597013">
    <property type="component" value="Unassembled WGS sequence"/>
</dbReference>
<dbReference type="CDD" id="cd03801">
    <property type="entry name" value="GT4_PimA-like"/>
    <property type="match status" value="1"/>
</dbReference>